<accession>A0A382RZU5</accession>
<proteinExistence type="predicted"/>
<feature type="compositionally biased region" description="Acidic residues" evidence="1">
    <location>
        <begin position="39"/>
        <end position="53"/>
    </location>
</feature>
<name>A0A382RZU5_9ZZZZ</name>
<reference evidence="2" key="1">
    <citation type="submission" date="2018-05" db="EMBL/GenBank/DDBJ databases">
        <authorList>
            <person name="Lanie J.A."/>
            <person name="Ng W.-L."/>
            <person name="Kazmierczak K.M."/>
            <person name="Andrzejewski T.M."/>
            <person name="Davidsen T.M."/>
            <person name="Wayne K.J."/>
            <person name="Tettelin H."/>
            <person name="Glass J.I."/>
            <person name="Rusch D."/>
            <person name="Podicherti R."/>
            <person name="Tsui H.-C.T."/>
            <person name="Winkler M.E."/>
        </authorList>
    </citation>
    <scope>NUCLEOTIDE SEQUENCE</scope>
</reference>
<dbReference type="EMBL" id="UINC01125092">
    <property type="protein sequence ID" value="SVD02685.1"/>
    <property type="molecule type" value="Genomic_DNA"/>
</dbReference>
<feature type="compositionally biased region" description="Polar residues" evidence="1">
    <location>
        <begin position="23"/>
        <end position="36"/>
    </location>
</feature>
<protein>
    <submittedName>
        <fullName evidence="2">Uncharacterized protein</fullName>
    </submittedName>
</protein>
<evidence type="ECO:0000313" key="2">
    <source>
        <dbReference type="EMBL" id="SVD02685.1"/>
    </source>
</evidence>
<feature type="region of interest" description="Disordered" evidence="1">
    <location>
        <begin position="295"/>
        <end position="316"/>
    </location>
</feature>
<feature type="non-terminal residue" evidence="2">
    <location>
        <position position="1"/>
    </location>
</feature>
<feature type="compositionally biased region" description="Acidic residues" evidence="1">
    <location>
        <begin position="295"/>
        <end position="306"/>
    </location>
</feature>
<feature type="region of interest" description="Disordered" evidence="1">
    <location>
        <begin position="201"/>
        <end position="232"/>
    </location>
</feature>
<feature type="compositionally biased region" description="Polar residues" evidence="1">
    <location>
        <begin position="307"/>
        <end position="316"/>
    </location>
</feature>
<organism evidence="2">
    <name type="scientific">marine metagenome</name>
    <dbReference type="NCBI Taxonomy" id="408172"/>
    <lineage>
        <taxon>unclassified sequences</taxon>
        <taxon>metagenomes</taxon>
        <taxon>ecological metagenomes</taxon>
    </lineage>
</organism>
<sequence>SSENEEPDYGLTNRTIEEIAMSAANTHPTSSSQNMEITDASEMDSLMLDDDLGDLSISLEPLTEEELQMDQQTPSVQEEQTQPDLSDETGTGGMLEEDLAGDHLTDREEEDFAVELAEAVAGGLDDFAGDAPSFEIDLQSESVALDDGEDPPQTLREGQTLINLKLNDFEDPEELWKNPPDLNQIPRDNLAEIKMGINDFDPELPKNLKPLGEPVQQSAPRKTAENGAATGMQEMDDFVIEATIEDEYHPVSNELDQVMLAEQGVQQTEDGSETEDLDEFMLKTSEETVETISETEEEMIALDGDEQTGSGDSALD</sequence>
<dbReference type="AlphaFoldDB" id="A0A382RZU5"/>
<evidence type="ECO:0000256" key="1">
    <source>
        <dbReference type="SAM" id="MobiDB-lite"/>
    </source>
</evidence>
<feature type="compositionally biased region" description="Polar residues" evidence="1">
    <location>
        <begin position="69"/>
        <end position="84"/>
    </location>
</feature>
<feature type="non-terminal residue" evidence="2">
    <location>
        <position position="316"/>
    </location>
</feature>
<gene>
    <name evidence="2" type="ORF">METZ01_LOCUS355539</name>
</gene>
<feature type="region of interest" description="Disordered" evidence="1">
    <location>
        <begin position="21"/>
        <end position="98"/>
    </location>
</feature>